<reference evidence="2 3" key="1">
    <citation type="journal article" date="2014" name="BMC Genomics">
        <title>Architecture and functions of a multipartite genome of the methylotrophic bacterium Paracoccus aminophilus JCM 7686, containing primary and secondary chromids.</title>
        <authorList>
            <person name="Dziewit L."/>
            <person name="Czarnecki J."/>
            <person name="Wibberg D."/>
            <person name="Radlinska M."/>
            <person name="Mrozek P."/>
            <person name="Szymczak M."/>
            <person name="Schluter A."/>
            <person name="Puhler A."/>
            <person name="Bartosik D."/>
        </authorList>
    </citation>
    <scope>NUCLEOTIDE SEQUENCE [LARGE SCALE GENOMIC DNA]</scope>
    <source>
        <strain evidence="2">JCM 7686</strain>
    </source>
</reference>
<dbReference type="PROSITE" id="PS51819">
    <property type="entry name" value="VOC"/>
    <property type="match status" value="1"/>
</dbReference>
<evidence type="ECO:0000313" key="2">
    <source>
        <dbReference type="EMBL" id="AGT08036.1"/>
    </source>
</evidence>
<dbReference type="Pfam" id="PF00903">
    <property type="entry name" value="Glyoxalase"/>
    <property type="match status" value="1"/>
</dbReference>
<dbReference type="RefSeq" id="WP_020949675.1">
    <property type="nucleotide sequence ID" value="NC_022041.1"/>
</dbReference>
<dbReference type="OrthoDB" id="9792626at2"/>
<keyword evidence="3" id="KW-1185">Reference proteome</keyword>
<dbReference type="PATRIC" id="fig|1367847.3.peg.888"/>
<organism evidence="2 3">
    <name type="scientific">Paracoccus aminophilus JCM 7686</name>
    <dbReference type="NCBI Taxonomy" id="1367847"/>
    <lineage>
        <taxon>Bacteria</taxon>
        <taxon>Pseudomonadati</taxon>
        <taxon>Pseudomonadota</taxon>
        <taxon>Alphaproteobacteria</taxon>
        <taxon>Rhodobacterales</taxon>
        <taxon>Paracoccaceae</taxon>
        <taxon>Paracoccus</taxon>
    </lineage>
</organism>
<dbReference type="EMBL" id="CP006650">
    <property type="protein sequence ID" value="AGT08036.1"/>
    <property type="molecule type" value="Genomic_DNA"/>
</dbReference>
<feature type="domain" description="VOC" evidence="1">
    <location>
        <begin position="9"/>
        <end position="125"/>
    </location>
</feature>
<proteinExistence type="predicted"/>
<dbReference type="Proteomes" id="UP000015480">
    <property type="component" value="Chromosome"/>
</dbReference>
<sequence>MATSDAPADIGRVALVVKDLAGMSDFYRSALGLEELARDAEVARLGQGERVLLELRGDKAARIADPRQAGLFHNAFLLPSRADLGAWLRHAADTDLRLDGASDHGVSEALYLRDPEGNGIEIYVDRPRADWPRRDAALSMVTRRLDLNDLAAEARGPFTGAPEDTVIGHVHLQVGDLTGAESFITGPLGMGLTQRMQGASFFSSGGYHHHLAGNIWNSRGAGARPDGATGLADVEIRLTPELYAAASQTHLRDPWGTAFTLSAKG</sequence>
<accession>S5YS36</accession>
<dbReference type="eggNOG" id="COG2514">
    <property type="taxonomic scope" value="Bacteria"/>
</dbReference>
<dbReference type="Gene3D" id="3.10.180.10">
    <property type="entry name" value="2,3-Dihydroxybiphenyl 1,2-Dioxygenase, domain 1"/>
    <property type="match status" value="2"/>
</dbReference>
<dbReference type="SUPFAM" id="SSF54593">
    <property type="entry name" value="Glyoxalase/Bleomycin resistance protein/Dihydroxybiphenyl dioxygenase"/>
    <property type="match status" value="2"/>
</dbReference>
<dbReference type="PANTHER" id="PTHR43279">
    <property type="entry name" value="CATECHOL-2,3-DIOXYGENASE"/>
    <property type="match status" value="1"/>
</dbReference>
<gene>
    <name evidence="2" type="ORF">JCM7686_0927</name>
</gene>
<evidence type="ECO:0000259" key="1">
    <source>
        <dbReference type="PROSITE" id="PS51819"/>
    </source>
</evidence>
<dbReference type="InterPro" id="IPR004360">
    <property type="entry name" value="Glyas_Fos-R_dOase_dom"/>
</dbReference>
<dbReference type="PANTHER" id="PTHR43279:SF1">
    <property type="entry name" value="CATECHOL-2,3-DIOXYGENASE"/>
    <property type="match status" value="1"/>
</dbReference>
<evidence type="ECO:0000313" key="3">
    <source>
        <dbReference type="Proteomes" id="UP000015480"/>
    </source>
</evidence>
<dbReference type="AlphaFoldDB" id="S5YS36"/>
<protein>
    <submittedName>
        <fullName evidence="2">Transcriptional regulator, LysR family</fullName>
    </submittedName>
</protein>
<dbReference type="STRING" id="1367847.JCM7686_0927"/>
<dbReference type="HOGENOM" id="CLU_059557_0_0_5"/>
<dbReference type="KEGG" id="pami:JCM7686_0927"/>
<dbReference type="InterPro" id="IPR037523">
    <property type="entry name" value="VOC_core"/>
</dbReference>
<dbReference type="InterPro" id="IPR029068">
    <property type="entry name" value="Glyas_Bleomycin-R_OHBP_Dase"/>
</dbReference>
<name>S5YS36_PARAH</name>